<dbReference type="Proteomes" id="UP000464416">
    <property type="component" value="Segment"/>
</dbReference>
<sequence length="145" mass="16252">MASTQEPSLSVLVKSRHPGEPVLNLDLFTRAWDECTELQVTPKQEWIGRALLSLQGLDRFEIGVHNGEKVVGGICLAHDPWDAHVGPCMSVFAQYVLPEFRLQGVSARLMRAAVRIAKESGAPVLAFTHRKGPWRYETIYRKVNT</sequence>
<dbReference type="InterPro" id="IPR016181">
    <property type="entry name" value="Acyl_CoA_acyltransferase"/>
</dbReference>
<name>A0A6B9SXV4_9CAUD</name>
<organism evidence="2 3">
    <name type="scientific">Sphaerotilus phage vB_SnaP-R1</name>
    <dbReference type="NCBI Taxonomy" id="2696336"/>
    <lineage>
        <taxon>Viruses</taxon>
        <taxon>Duplodnaviria</taxon>
        <taxon>Heunggongvirae</taxon>
        <taxon>Uroviricota</taxon>
        <taxon>Caudoviricetes</taxon>
        <taxon>Autographivirales</taxon>
        <taxon>Autoscriptoviridae</taxon>
        <taxon>Natansvirus</taxon>
        <taxon>Natansvirus SnaPR1</taxon>
    </lineage>
</organism>
<dbReference type="CDD" id="cd04301">
    <property type="entry name" value="NAT_SF"/>
    <property type="match status" value="1"/>
</dbReference>
<keyword evidence="3" id="KW-1185">Reference proteome</keyword>
<evidence type="ECO:0000313" key="3">
    <source>
        <dbReference type="Proteomes" id="UP000464416"/>
    </source>
</evidence>
<dbReference type="GO" id="GO:0016747">
    <property type="term" value="F:acyltransferase activity, transferring groups other than amino-acyl groups"/>
    <property type="evidence" value="ECO:0007669"/>
    <property type="project" value="InterPro"/>
</dbReference>
<accession>A0A6B9SXV4</accession>
<evidence type="ECO:0000313" key="2">
    <source>
        <dbReference type="EMBL" id="QHJ75338.1"/>
    </source>
</evidence>
<dbReference type="Gene3D" id="3.40.630.30">
    <property type="match status" value="1"/>
</dbReference>
<dbReference type="Pfam" id="PF00583">
    <property type="entry name" value="Acetyltransf_1"/>
    <property type="match status" value="1"/>
</dbReference>
<dbReference type="EMBL" id="MN844877">
    <property type="protein sequence ID" value="QHJ75338.1"/>
    <property type="molecule type" value="Genomic_DNA"/>
</dbReference>
<keyword evidence="2" id="KW-0808">Transferase</keyword>
<protein>
    <submittedName>
        <fullName evidence="2">Acetyltransferase</fullName>
    </submittedName>
</protein>
<proteinExistence type="predicted"/>
<dbReference type="SUPFAM" id="SSF55729">
    <property type="entry name" value="Acyl-CoA N-acyltransferases (Nat)"/>
    <property type="match status" value="1"/>
</dbReference>
<reference evidence="2 3" key="1">
    <citation type="submission" date="2019-12" db="EMBL/GenBank/DDBJ databases">
        <title>The first sequenced Sphaerotilus natans bacteriophage genome is one of a kind - characterization and potential to control this filamentous bacterium in WWTP.</title>
        <authorList>
            <person name="Ferreira R."/>
            <person name="Amado R."/>
            <person name="Padrao J."/>
            <person name="Ferreira V."/>
            <person name="Dias N.M."/>
            <person name="Melo L.D.R."/>
            <person name="Azeredo J."/>
            <person name="Santos S.B."/>
            <person name="Nicolau A."/>
        </authorList>
    </citation>
    <scope>NUCLEOTIDE SEQUENCE [LARGE SCALE GENOMIC DNA]</scope>
</reference>
<feature type="domain" description="N-acetyltransferase" evidence="1">
    <location>
        <begin position="11"/>
        <end position="145"/>
    </location>
</feature>
<dbReference type="InterPro" id="IPR000182">
    <property type="entry name" value="GNAT_dom"/>
</dbReference>
<evidence type="ECO:0000259" key="1">
    <source>
        <dbReference type="PROSITE" id="PS51186"/>
    </source>
</evidence>
<dbReference type="PROSITE" id="PS51186">
    <property type="entry name" value="GNAT"/>
    <property type="match status" value="1"/>
</dbReference>
<gene>
    <name evidence="2" type="ORF">SnaR1_gp30</name>
</gene>